<accession>A0AAN7UXH0</accession>
<dbReference type="Proteomes" id="UP001305414">
    <property type="component" value="Unassembled WGS sequence"/>
</dbReference>
<comment type="caution">
    <text evidence="1">The sequence shown here is derived from an EMBL/GenBank/DDBJ whole genome shotgun (WGS) entry which is preliminary data.</text>
</comment>
<protein>
    <submittedName>
        <fullName evidence="1">Uncharacterized protein</fullName>
    </submittedName>
</protein>
<dbReference type="EMBL" id="JAWHQM010000066">
    <property type="protein sequence ID" value="KAK5636309.1"/>
    <property type="molecule type" value="Genomic_DNA"/>
</dbReference>
<dbReference type="AlphaFoldDB" id="A0AAN7UXH0"/>
<sequence length="347" mass="37870">MDLWANRQTLGVAAQPTQALDEAAICPCHCARVEKLARPPSRARVLAPCTAVVVGDVHGHLAALDVVGVTRSGNELAQDLVGAIGLANTKTAAWLYTDPFSADPGYFCVTRPNVFAHAAVRRVEHERAVRRRQVLVDGGQHLPDLALRRGAAQDRPRLRVQPYPAFLIVRYAEHDVVIRDAPREPRPVPHVPIGSVVDGLRARAVLVREIDLPLMLAYLCPQAACETSRQIALRDVTQTTLVARREKPVHGVSHALEYSVLSPADVGHFLLEKRVVARLGEIYLERHGEPHAVVRVRDLVDVFSSAPSASKMPSGMAPVASCCDSAVRNARRVMLGLIYAIPMLSCR</sequence>
<proteinExistence type="predicted"/>
<reference evidence="1 2" key="1">
    <citation type="submission" date="2023-10" db="EMBL/GenBank/DDBJ databases">
        <title>Draft genome sequence of Xylaria bambusicola isolate GMP-LS, the root and basal stem rot pathogen of sugarcane in Indonesia.</title>
        <authorList>
            <person name="Selvaraj P."/>
            <person name="Muralishankar V."/>
            <person name="Muruganantham S."/>
            <person name="Sp S."/>
            <person name="Haryani S."/>
            <person name="Lau K.J.X."/>
            <person name="Naqvi N.I."/>
        </authorList>
    </citation>
    <scope>NUCLEOTIDE SEQUENCE [LARGE SCALE GENOMIC DNA]</scope>
    <source>
        <strain evidence="1">GMP-LS</strain>
    </source>
</reference>
<gene>
    <name evidence="1" type="ORF">RRF57_012021</name>
</gene>
<organism evidence="1 2">
    <name type="scientific">Xylaria bambusicola</name>
    <dbReference type="NCBI Taxonomy" id="326684"/>
    <lineage>
        <taxon>Eukaryota</taxon>
        <taxon>Fungi</taxon>
        <taxon>Dikarya</taxon>
        <taxon>Ascomycota</taxon>
        <taxon>Pezizomycotina</taxon>
        <taxon>Sordariomycetes</taxon>
        <taxon>Xylariomycetidae</taxon>
        <taxon>Xylariales</taxon>
        <taxon>Xylariaceae</taxon>
        <taxon>Xylaria</taxon>
    </lineage>
</organism>
<evidence type="ECO:0000313" key="1">
    <source>
        <dbReference type="EMBL" id="KAK5636309.1"/>
    </source>
</evidence>
<name>A0AAN7UXH0_9PEZI</name>
<evidence type="ECO:0000313" key="2">
    <source>
        <dbReference type="Proteomes" id="UP001305414"/>
    </source>
</evidence>
<keyword evidence="2" id="KW-1185">Reference proteome</keyword>